<organism evidence="2 3">
    <name type="scientific">Candidatus Beckwithbacteria bacterium CG23_combo_of_CG06-09_8_20_14_all_34_8</name>
    <dbReference type="NCBI Taxonomy" id="1974497"/>
    <lineage>
        <taxon>Bacteria</taxon>
        <taxon>Candidatus Beckwithiibacteriota</taxon>
    </lineage>
</organism>
<dbReference type="AlphaFoldDB" id="A0A2H0B733"/>
<protein>
    <submittedName>
        <fullName evidence="2">Uncharacterized protein</fullName>
    </submittedName>
</protein>
<evidence type="ECO:0000313" key="3">
    <source>
        <dbReference type="Proteomes" id="UP000229459"/>
    </source>
</evidence>
<comment type="caution">
    <text evidence="2">The sequence shown here is derived from an EMBL/GenBank/DDBJ whole genome shotgun (WGS) entry which is preliminary data.</text>
</comment>
<evidence type="ECO:0000256" key="1">
    <source>
        <dbReference type="SAM" id="MobiDB-lite"/>
    </source>
</evidence>
<name>A0A2H0B733_9BACT</name>
<sequence>MGAESAPRNWRTRKIRLQGPVGGNFSREKQEEGASLARQVAEADGSLWASYKPEAGKAGYEIRSNRDTHQQEMFIEGKWIVVSDYMKWQSYITLGQHNGELKFDTYEEWLAKTRPQAGGNGNGHNGNGHGETTIYQATDQLVQV</sequence>
<reference evidence="2 3" key="1">
    <citation type="submission" date="2017-09" db="EMBL/GenBank/DDBJ databases">
        <title>Depth-based differentiation of microbial function through sediment-hosted aquifers and enrichment of novel symbionts in the deep terrestrial subsurface.</title>
        <authorList>
            <person name="Probst A.J."/>
            <person name="Ladd B."/>
            <person name="Jarett J.K."/>
            <person name="Geller-Mcgrath D.E."/>
            <person name="Sieber C.M."/>
            <person name="Emerson J.B."/>
            <person name="Anantharaman K."/>
            <person name="Thomas B.C."/>
            <person name="Malmstrom R."/>
            <person name="Stieglmeier M."/>
            <person name="Klingl A."/>
            <person name="Woyke T."/>
            <person name="Ryan C.M."/>
            <person name="Banfield J.F."/>
        </authorList>
    </citation>
    <scope>NUCLEOTIDE SEQUENCE [LARGE SCALE GENOMIC DNA]</scope>
    <source>
        <strain evidence="2">CG23_combo_of_CG06-09_8_20_14_all_34_8</strain>
    </source>
</reference>
<feature type="region of interest" description="Disordered" evidence="1">
    <location>
        <begin position="19"/>
        <end position="38"/>
    </location>
</feature>
<accession>A0A2H0B733</accession>
<dbReference type="EMBL" id="PCSR01000115">
    <property type="protein sequence ID" value="PIP52738.1"/>
    <property type="molecule type" value="Genomic_DNA"/>
</dbReference>
<evidence type="ECO:0000313" key="2">
    <source>
        <dbReference type="EMBL" id="PIP52738.1"/>
    </source>
</evidence>
<gene>
    <name evidence="2" type="ORF">COX08_04815</name>
</gene>
<proteinExistence type="predicted"/>
<dbReference type="Proteomes" id="UP000229459">
    <property type="component" value="Unassembled WGS sequence"/>
</dbReference>